<accession>A0A9J6EFP7</accession>
<comment type="caution">
    <text evidence="2">The sequence shown here is derived from an EMBL/GenBank/DDBJ whole genome shotgun (WGS) entry which is preliminary data.</text>
</comment>
<keyword evidence="1" id="KW-0175">Coiled coil</keyword>
<protein>
    <submittedName>
        <fullName evidence="2">Uncharacterized protein</fullName>
    </submittedName>
</protein>
<organism evidence="2 3">
    <name type="scientific">Rhipicephalus microplus</name>
    <name type="common">Cattle tick</name>
    <name type="synonym">Boophilus microplus</name>
    <dbReference type="NCBI Taxonomy" id="6941"/>
    <lineage>
        <taxon>Eukaryota</taxon>
        <taxon>Metazoa</taxon>
        <taxon>Ecdysozoa</taxon>
        <taxon>Arthropoda</taxon>
        <taxon>Chelicerata</taxon>
        <taxon>Arachnida</taxon>
        <taxon>Acari</taxon>
        <taxon>Parasitiformes</taxon>
        <taxon>Ixodida</taxon>
        <taxon>Ixodoidea</taxon>
        <taxon>Ixodidae</taxon>
        <taxon>Rhipicephalinae</taxon>
        <taxon>Rhipicephalus</taxon>
        <taxon>Boophilus</taxon>
    </lineage>
</organism>
<reference evidence="2" key="2">
    <citation type="submission" date="2021-09" db="EMBL/GenBank/DDBJ databases">
        <authorList>
            <person name="Jia N."/>
            <person name="Wang J."/>
            <person name="Shi W."/>
            <person name="Du L."/>
            <person name="Sun Y."/>
            <person name="Zhan W."/>
            <person name="Jiang J."/>
            <person name="Wang Q."/>
            <person name="Zhang B."/>
            <person name="Ji P."/>
            <person name="Sakyi L.B."/>
            <person name="Cui X."/>
            <person name="Yuan T."/>
            <person name="Jiang B."/>
            <person name="Yang W."/>
            <person name="Lam T.T.-Y."/>
            <person name="Chang Q."/>
            <person name="Ding S."/>
            <person name="Wang X."/>
            <person name="Zhu J."/>
            <person name="Ruan X."/>
            <person name="Zhao L."/>
            <person name="Wei J."/>
            <person name="Que T."/>
            <person name="Du C."/>
            <person name="Cheng J."/>
            <person name="Dai P."/>
            <person name="Han X."/>
            <person name="Huang E."/>
            <person name="Gao Y."/>
            <person name="Liu J."/>
            <person name="Shao H."/>
            <person name="Ye R."/>
            <person name="Li L."/>
            <person name="Wei W."/>
            <person name="Wang X."/>
            <person name="Wang C."/>
            <person name="Huo Q."/>
            <person name="Li W."/>
            <person name="Guo W."/>
            <person name="Chen H."/>
            <person name="Chen S."/>
            <person name="Zhou L."/>
            <person name="Zhou L."/>
            <person name="Ni X."/>
            <person name="Tian J."/>
            <person name="Zhou Y."/>
            <person name="Sheng Y."/>
            <person name="Liu T."/>
            <person name="Pan Y."/>
            <person name="Xia L."/>
            <person name="Li J."/>
            <person name="Zhao F."/>
            <person name="Cao W."/>
        </authorList>
    </citation>
    <scope>NUCLEOTIDE SEQUENCE</scope>
    <source>
        <strain evidence="2">Rmic-2018</strain>
        <tissue evidence="2">Larvae</tissue>
    </source>
</reference>
<proteinExistence type="predicted"/>
<sequence>MQYSATVKQADLHAVFENWVNTIPQKALQAIDIVLHHSPAMRLTPFGWYFFKPPLPNQSRSMSSKHRLRKASEAQRYFVEVPEPNKKARMAVQKKYEEDLLTECGGEERTVAKAECDAVQNRLHKIEEEFALLKKSSDADIRENCKIMKKKLEELEALNRELQKSLTQKIFSTGECSFCFLRLHKGEHEAGKWLRLITFRKDAQVDKESYKAFQCCLCYMHVTISAFCLRHDCLMMPSSKTKGAGI</sequence>
<feature type="coiled-coil region" evidence="1">
    <location>
        <begin position="109"/>
        <end position="168"/>
    </location>
</feature>
<reference evidence="2" key="1">
    <citation type="journal article" date="2020" name="Cell">
        <title>Large-Scale Comparative Analyses of Tick Genomes Elucidate Their Genetic Diversity and Vector Capacities.</title>
        <authorList>
            <consortium name="Tick Genome and Microbiome Consortium (TIGMIC)"/>
            <person name="Jia N."/>
            <person name="Wang J."/>
            <person name="Shi W."/>
            <person name="Du L."/>
            <person name="Sun Y."/>
            <person name="Zhan W."/>
            <person name="Jiang J.F."/>
            <person name="Wang Q."/>
            <person name="Zhang B."/>
            <person name="Ji P."/>
            <person name="Bell-Sakyi L."/>
            <person name="Cui X.M."/>
            <person name="Yuan T.T."/>
            <person name="Jiang B.G."/>
            <person name="Yang W.F."/>
            <person name="Lam T.T."/>
            <person name="Chang Q.C."/>
            <person name="Ding S.J."/>
            <person name="Wang X.J."/>
            <person name="Zhu J.G."/>
            <person name="Ruan X.D."/>
            <person name="Zhao L."/>
            <person name="Wei J.T."/>
            <person name="Ye R.Z."/>
            <person name="Que T.C."/>
            <person name="Du C.H."/>
            <person name="Zhou Y.H."/>
            <person name="Cheng J.X."/>
            <person name="Dai P.F."/>
            <person name="Guo W.B."/>
            <person name="Han X.H."/>
            <person name="Huang E.J."/>
            <person name="Li L.F."/>
            <person name="Wei W."/>
            <person name="Gao Y.C."/>
            <person name="Liu J.Z."/>
            <person name="Shao H.Z."/>
            <person name="Wang X."/>
            <person name="Wang C.C."/>
            <person name="Yang T.C."/>
            <person name="Huo Q.B."/>
            <person name="Li W."/>
            <person name="Chen H.Y."/>
            <person name="Chen S.E."/>
            <person name="Zhou L.G."/>
            <person name="Ni X.B."/>
            <person name="Tian J.H."/>
            <person name="Sheng Y."/>
            <person name="Liu T."/>
            <person name="Pan Y.S."/>
            <person name="Xia L.Y."/>
            <person name="Li J."/>
            <person name="Zhao F."/>
            <person name="Cao W.C."/>
        </authorList>
    </citation>
    <scope>NUCLEOTIDE SEQUENCE</scope>
    <source>
        <strain evidence="2">Rmic-2018</strain>
    </source>
</reference>
<evidence type="ECO:0000313" key="3">
    <source>
        <dbReference type="Proteomes" id="UP000821866"/>
    </source>
</evidence>
<dbReference type="EMBL" id="JABSTU010000004">
    <property type="protein sequence ID" value="KAH8033071.1"/>
    <property type="molecule type" value="Genomic_DNA"/>
</dbReference>
<name>A0A9J6EFP7_RHIMP</name>
<evidence type="ECO:0000256" key="1">
    <source>
        <dbReference type="SAM" id="Coils"/>
    </source>
</evidence>
<keyword evidence="3" id="KW-1185">Reference proteome</keyword>
<evidence type="ECO:0000313" key="2">
    <source>
        <dbReference type="EMBL" id="KAH8033071.1"/>
    </source>
</evidence>
<dbReference type="AlphaFoldDB" id="A0A9J6EFP7"/>
<dbReference type="Proteomes" id="UP000821866">
    <property type="component" value="Chromosome 2"/>
</dbReference>
<gene>
    <name evidence="2" type="ORF">HPB51_006062</name>
</gene>